<organism evidence="4">
    <name type="scientific">hydrothermal vent metagenome</name>
    <dbReference type="NCBI Taxonomy" id="652676"/>
    <lineage>
        <taxon>unclassified sequences</taxon>
        <taxon>metagenomes</taxon>
        <taxon>ecological metagenomes</taxon>
    </lineage>
</organism>
<proteinExistence type="predicted"/>
<dbReference type="SUPFAM" id="SSF109910">
    <property type="entry name" value="YgfY-like"/>
    <property type="match status" value="1"/>
</dbReference>
<evidence type="ECO:0000313" key="4">
    <source>
        <dbReference type="EMBL" id="VAW95901.1"/>
    </source>
</evidence>
<dbReference type="PANTHER" id="PTHR39585:SF1">
    <property type="entry name" value="FAD ASSEMBLY FACTOR SDHE"/>
    <property type="match status" value="1"/>
</dbReference>
<dbReference type="GO" id="GO:0006105">
    <property type="term" value="P:succinate metabolic process"/>
    <property type="evidence" value="ECO:0007669"/>
    <property type="project" value="TreeGrafter"/>
</dbReference>
<keyword evidence="3" id="KW-0143">Chaperone</keyword>
<dbReference type="Pfam" id="PF03937">
    <property type="entry name" value="Sdh5"/>
    <property type="match status" value="1"/>
</dbReference>
<reference evidence="4" key="1">
    <citation type="submission" date="2018-06" db="EMBL/GenBank/DDBJ databases">
        <authorList>
            <person name="Zhirakovskaya E."/>
        </authorList>
    </citation>
    <scope>NUCLEOTIDE SEQUENCE</scope>
</reference>
<evidence type="ECO:0000256" key="3">
    <source>
        <dbReference type="ARBA" id="ARBA00023186"/>
    </source>
</evidence>
<evidence type="ECO:0000256" key="2">
    <source>
        <dbReference type="ARBA" id="ARBA00022490"/>
    </source>
</evidence>
<sequence length="91" mass="10534">MNKTETQAENTELSRLRWQCRRGMLELDLFLQGFLDKSYNDLTPKQQQTFELLLETPDQMLLDYLMGRVIPYDKEIADVAKQIRLAAGPGA</sequence>
<evidence type="ECO:0000256" key="1">
    <source>
        <dbReference type="ARBA" id="ARBA00004496"/>
    </source>
</evidence>
<keyword evidence="2" id="KW-0963">Cytoplasm</keyword>
<protein>
    <submittedName>
        <fullName evidence="4">Succinate dehydrogenase flavin-adding protein, antitoxin of CptAB toxin-antitoxin</fullName>
    </submittedName>
</protein>
<comment type="subcellular location">
    <subcellularLocation>
        <location evidence="1">Cytoplasm</location>
    </subcellularLocation>
</comment>
<accession>A0A3B0ZVY5</accession>
<dbReference type="InterPro" id="IPR005631">
    <property type="entry name" value="SDH"/>
</dbReference>
<dbReference type="InterPro" id="IPR050531">
    <property type="entry name" value="SdhE_FAD_assembly_factor"/>
</dbReference>
<dbReference type="Gene3D" id="1.10.150.250">
    <property type="entry name" value="Flavinator of succinate dehydrogenase"/>
    <property type="match status" value="1"/>
</dbReference>
<name>A0A3B0ZVY5_9ZZZZ</name>
<dbReference type="InterPro" id="IPR036714">
    <property type="entry name" value="SDH_sf"/>
</dbReference>
<dbReference type="AlphaFoldDB" id="A0A3B0ZVY5"/>
<gene>
    <name evidence="4" type="ORF">MNBD_GAMMA23-1670</name>
</gene>
<dbReference type="GO" id="GO:0005737">
    <property type="term" value="C:cytoplasm"/>
    <property type="evidence" value="ECO:0007669"/>
    <property type="project" value="UniProtKB-SubCell"/>
</dbReference>
<dbReference type="PANTHER" id="PTHR39585">
    <property type="entry name" value="FAD ASSEMBLY FACTOR SDHE"/>
    <property type="match status" value="1"/>
</dbReference>
<dbReference type="EMBL" id="UOFT01000049">
    <property type="protein sequence ID" value="VAW95901.1"/>
    <property type="molecule type" value="Genomic_DNA"/>
</dbReference>